<feature type="region of interest" description="Disordered" evidence="1">
    <location>
        <begin position="70"/>
        <end position="136"/>
    </location>
</feature>
<feature type="compositionally biased region" description="Basic and acidic residues" evidence="1">
    <location>
        <begin position="70"/>
        <end position="93"/>
    </location>
</feature>
<name>A0A388JPZ3_CHABU</name>
<dbReference type="AlphaFoldDB" id="A0A388JPZ3"/>
<sequence length="136" mass="15457">MSGDGPTVTAVLDYSYGRREAKLRINVEGGKEEEMREDPSLQMAITEARDRAERRCRRDGVTDEMRVTVAYLDERTSTDTVDREERHLDRDTEAESEESDLEATTLSRRGLDPRPRDHPPAEPVERGPEVSSAPRN</sequence>
<accession>A0A388JPZ3</accession>
<evidence type="ECO:0000256" key="1">
    <source>
        <dbReference type="SAM" id="MobiDB-lite"/>
    </source>
</evidence>
<gene>
    <name evidence="2" type="ORF">CBR_g66691</name>
</gene>
<dbReference type="EMBL" id="BFEA01000007">
    <property type="protein sequence ID" value="GBG59886.1"/>
    <property type="molecule type" value="Genomic_DNA"/>
</dbReference>
<feature type="compositionally biased region" description="Basic and acidic residues" evidence="1">
    <location>
        <begin position="109"/>
        <end position="128"/>
    </location>
</feature>
<evidence type="ECO:0000313" key="2">
    <source>
        <dbReference type="EMBL" id="GBG59886.1"/>
    </source>
</evidence>
<reference evidence="2 3" key="1">
    <citation type="journal article" date="2018" name="Cell">
        <title>The Chara Genome: Secondary Complexity and Implications for Plant Terrestrialization.</title>
        <authorList>
            <person name="Nishiyama T."/>
            <person name="Sakayama H."/>
            <person name="Vries J.D."/>
            <person name="Buschmann H."/>
            <person name="Saint-Marcoux D."/>
            <person name="Ullrich K.K."/>
            <person name="Haas F.B."/>
            <person name="Vanderstraeten L."/>
            <person name="Becker D."/>
            <person name="Lang D."/>
            <person name="Vosolsobe S."/>
            <person name="Rombauts S."/>
            <person name="Wilhelmsson P.K.I."/>
            <person name="Janitza P."/>
            <person name="Kern R."/>
            <person name="Heyl A."/>
            <person name="Rumpler F."/>
            <person name="Villalobos L.I.A.C."/>
            <person name="Clay J.M."/>
            <person name="Skokan R."/>
            <person name="Toyoda A."/>
            <person name="Suzuki Y."/>
            <person name="Kagoshima H."/>
            <person name="Schijlen E."/>
            <person name="Tajeshwar N."/>
            <person name="Catarino B."/>
            <person name="Hetherington A.J."/>
            <person name="Saltykova A."/>
            <person name="Bonnot C."/>
            <person name="Breuninger H."/>
            <person name="Symeonidi A."/>
            <person name="Radhakrishnan G.V."/>
            <person name="Van Nieuwerburgh F."/>
            <person name="Deforce D."/>
            <person name="Chang C."/>
            <person name="Karol K.G."/>
            <person name="Hedrich R."/>
            <person name="Ulvskov P."/>
            <person name="Glockner G."/>
            <person name="Delwiche C.F."/>
            <person name="Petrasek J."/>
            <person name="Van de Peer Y."/>
            <person name="Friml J."/>
            <person name="Beilby M."/>
            <person name="Dolan L."/>
            <person name="Kohara Y."/>
            <person name="Sugano S."/>
            <person name="Fujiyama A."/>
            <person name="Delaux P.-M."/>
            <person name="Quint M."/>
            <person name="TheiBen G."/>
            <person name="Hagemann M."/>
            <person name="Harholt J."/>
            <person name="Dunand C."/>
            <person name="Zachgo S."/>
            <person name="Langdale J."/>
            <person name="Maumus F."/>
            <person name="Straeten D.V.D."/>
            <person name="Gould S.B."/>
            <person name="Rensing S.A."/>
        </authorList>
    </citation>
    <scope>NUCLEOTIDE SEQUENCE [LARGE SCALE GENOMIC DNA]</scope>
    <source>
        <strain evidence="2 3">S276</strain>
    </source>
</reference>
<keyword evidence="3" id="KW-1185">Reference proteome</keyword>
<proteinExistence type="predicted"/>
<protein>
    <submittedName>
        <fullName evidence="2">Uncharacterized protein</fullName>
    </submittedName>
</protein>
<dbReference type="Proteomes" id="UP000265515">
    <property type="component" value="Unassembled WGS sequence"/>
</dbReference>
<comment type="caution">
    <text evidence="2">The sequence shown here is derived from an EMBL/GenBank/DDBJ whole genome shotgun (WGS) entry which is preliminary data.</text>
</comment>
<organism evidence="2 3">
    <name type="scientific">Chara braunii</name>
    <name type="common">Braun's stonewort</name>
    <dbReference type="NCBI Taxonomy" id="69332"/>
    <lineage>
        <taxon>Eukaryota</taxon>
        <taxon>Viridiplantae</taxon>
        <taxon>Streptophyta</taxon>
        <taxon>Charophyceae</taxon>
        <taxon>Charales</taxon>
        <taxon>Characeae</taxon>
        <taxon>Chara</taxon>
    </lineage>
</organism>
<dbReference type="Gramene" id="GBG59886">
    <property type="protein sequence ID" value="GBG59886"/>
    <property type="gene ID" value="CBR_g66691"/>
</dbReference>
<evidence type="ECO:0000313" key="3">
    <source>
        <dbReference type="Proteomes" id="UP000265515"/>
    </source>
</evidence>